<dbReference type="CDD" id="cd24047">
    <property type="entry name" value="ASKHA_NBD_EutJ"/>
    <property type="match status" value="1"/>
</dbReference>
<dbReference type="PANTHER" id="PTHR32432:SF3">
    <property type="entry name" value="ETHANOLAMINE UTILIZATION PROTEIN EUTJ"/>
    <property type="match status" value="1"/>
</dbReference>
<dbReference type="NCBIfam" id="NF011660">
    <property type="entry name" value="PRK15080.1"/>
    <property type="match status" value="1"/>
</dbReference>
<dbReference type="InterPro" id="IPR013366">
    <property type="entry name" value="EutJ"/>
</dbReference>
<dbReference type="KEGG" id="xyl:ET495_08680"/>
<keyword evidence="2" id="KW-1185">Reference proteome</keyword>
<protein>
    <submittedName>
        <fullName evidence="1">Ethanolamine utilization protein EutJ</fullName>
    </submittedName>
</protein>
<evidence type="ECO:0000313" key="2">
    <source>
        <dbReference type="Proteomes" id="UP000291758"/>
    </source>
</evidence>
<dbReference type="AlphaFoldDB" id="A0A4P6ES77"/>
<dbReference type="Gene3D" id="3.30.420.40">
    <property type="match status" value="2"/>
</dbReference>
<reference evidence="1 2" key="1">
    <citation type="submission" date="2019-01" db="EMBL/GenBank/DDBJ databases">
        <title>Genome sequencing of strain 2JSPR-7.</title>
        <authorList>
            <person name="Heo J."/>
            <person name="Kim S.-J."/>
            <person name="Kim J.-S."/>
            <person name="Hong S.-B."/>
            <person name="Kwon S.-W."/>
        </authorList>
    </citation>
    <scope>NUCLEOTIDE SEQUENCE [LARGE SCALE GENOMIC DNA]</scope>
    <source>
        <strain evidence="1 2">2JSPR-7</strain>
    </source>
</reference>
<dbReference type="EMBL" id="CP035495">
    <property type="protein sequence ID" value="QAY64813.1"/>
    <property type="molecule type" value="Genomic_DNA"/>
</dbReference>
<dbReference type="Proteomes" id="UP000291758">
    <property type="component" value="Chromosome"/>
</dbReference>
<gene>
    <name evidence="1" type="primary">eutJ</name>
    <name evidence="1" type="ORF">ET495_08680</name>
</gene>
<sequence length="272" mass="27650">MARARAALDTPRPIGADVPIRVGVDLGTAYTVITVTDADGDPLAVATTFADVVRDGVVWDFAGASRVVSGLRHELEVATGRRLTCGAVTLPPGVDASDARAHRYVLESAGIECATVVDEPTAANAVLRLRDGAVVDIGGGTTGTAVVRDGVVVATDDEPGGGTHLSLVLAGGLGVPFEEAELLKRDPAFQQRYLPLAVPVFERQAGIVARAVAGHDVPAVVLVGGTCAFAGIDRVIARVTGVPCTVAPEPALVTPLGVACFAPPLTDDGALP</sequence>
<dbReference type="NCBIfam" id="TIGR02529">
    <property type="entry name" value="EutJ"/>
    <property type="match status" value="1"/>
</dbReference>
<evidence type="ECO:0000313" key="1">
    <source>
        <dbReference type="EMBL" id="QAY64813.1"/>
    </source>
</evidence>
<dbReference type="InterPro" id="IPR050696">
    <property type="entry name" value="FtsA/MreB"/>
</dbReference>
<dbReference type="Pfam" id="PF14450">
    <property type="entry name" value="FtsA"/>
    <property type="match status" value="1"/>
</dbReference>
<proteinExistence type="predicted"/>
<dbReference type="PANTHER" id="PTHR32432">
    <property type="entry name" value="CELL DIVISION PROTEIN FTSA-RELATED"/>
    <property type="match status" value="1"/>
</dbReference>
<organism evidence="1 2">
    <name type="scientific">Xylanimonas allomyrinae</name>
    <dbReference type="NCBI Taxonomy" id="2509459"/>
    <lineage>
        <taxon>Bacteria</taxon>
        <taxon>Bacillati</taxon>
        <taxon>Actinomycetota</taxon>
        <taxon>Actinomycetes</taxon>
        <taxon>Micrococcales</taxon>
        <taxon>Promicromonosporaceae</taxon>
        <taxon>Xylanimonas</taxon>
    </lineage>
</organism>
<dbReference type="InterPro" id="IPR043129">
    <property type="entry name" value="ATPase_NBD"/>
</dbReference>
<dbReference type="OrthoDB" id="306538at2"/>
<name>A0A4P6ES77_9MICO</name>
<dbReference type="SUPFAM" id="SSF53067">
    <property type="entry name" value="Actin-like ATPase domain"/>
    <property type="match status" value="2"/>
</dbReference>
<accession>A0A4P6ES77</accession>